<organism evidence="1 2">
    <name type="scientific">Rhabditophanes sp. KR3021</name>
    <dbReference type="NCBI Taxonomy" id="114890"/>
    <lineage>
        <taxon>Eukaryota</taxon>
        <taxon>Metazoa</taxon>
        <taxon>Ecdysozoa</taxon>
        <taxon>Nematoda</taxon>
        <taxon>Chromadorea</taxon>
        <taxon>Rhabditida</taxon>
        <taxon>Tylenchina</taxon>
        <taxon>Panagrolaimomorpha</taxon>
        <taxon>Strongyloidoidea</taxon>
        <taxon>Alloionematidae</taxon>
        <taxon>Rhabditophanes</taxon>
    </lineage>
</organism>
<reference evidence="2" key="1">
    <citation type="submission" date="2016-11" db="UniProtKB">
        <authorList>
            <consortium name="WormBaseParasite"/>
        </authorList>
    </citation>
    <scope>IDENTIFICATION</scope>
    <source>
        <strain evidence="2">KR3021</strain>
    </source>
</reference>
<protein>
    <submittedName>
        <fullName evidence="2">T-box domain-containing protein</fullName>
    </submittedName>
</protein>
<accession>A0AC35TM22</accession>
<proteinExistence type="predicted"/>
<name>A0AC35TM22_9BILA</name>
<dbReference type="WBParaSite" id="RSKR_0000207000.1">
    <property type="protein sequence ID" value="RSKR_0000207000.1"/>
    <property type="gene ID" value="RSKR_0000207000"/>
</dbReference>
<dbReference type="Proteomes" id="UP000095286">
    <property type="component" value="Unplaced"/>
</dbReference>
<evidence type="ECO:0000313" key="2">
    <source>
        <dbReference type="WBParaSite" id="RSKR_0000207000.1"/>
    </source>
</evidence>
<evidence type="ECO:0000313" key="1">
    <source>
        <dbReference type="Proteomes" id="UP000095286"/>
    </source>
</evidence>
<sequence>MAKRSNEASELSNNGDKACGSMKRSKFSIDHILEKKICTKDDDVITDKAVDDDCPDNLMSSILAPGTSPNLDKVQCKLEGKELWGKFFHLNTEMIITKSGRRMFPTLKIKFDGCQADAQYYIFLDIVPVDDRRYRYVYNKSSWLTAGKAEPSPPSRIYLHPDSPISGKQLLTQVISFEKVKLTNSTDYDKPGHLVLNSMHKYQPRVHLMLKDNGKKISALNLNSSSFDLSVHSYRTFKFLECQFMAVTAYQNQLITQLKIEKNPFAKGFRDPTGRNTDYDDQMSSSMMAPQMNFTNIWPQFQQPLDSIWFARLNNALFNNQKLNAPLPQNFLFPLTNLGPNFLGPFEVPKSLPSQSSSMTPRNNNPTESPKL</sequence>